<dbReference type="PANTHER" id="PTHR13847">
    <property type="entry name" value="SARCOSINE DEHYDROGENASE-RELATED"/>
    <property type="match status" value="1"/>
</dbReference>
<comment type="caution">
    <text evidence="4">The sequence shown here is derived from an EMBL/GenBank/DDBJ whole genome shotgun (WGS) entry which is preliminary data.</text>
</comment>
<feature type="domain" description="FAD dependent oxidoreductase" evidence="3">
    <location>
        <begin position="3"/>
        <end position="359"/>
    </location>
</feature>
<keyword evidence="1" id="KW-0560">Oxidoreductase</keyword>
<dbReference type="PROSITE" id="PS51257">
    <property type="entry name" value="PROKAR_LIPOPROTEIN"/>
    <property type="match status" value="1"/>
</dbReference>
<dbReference type="InterPro" id="IPR006076">
    <property type="entry name" value="FAD-dep_OxRdtase"/>
</dbReference>
<dbReference type="RefSeq" id="WP_138635976.1">
    <property type="nucleotide sequence ID" value="NZ_JASWDG010000109.1"/>
</dbReference>
<name>A0A5S4H623_9ACTN</name>
<proteinExistence type="predicted"/>
<dbReference type="OrthoDB" id="9806257at2"/>
<gene>
    <name evidence="4" type="ORF">ETD96_09590</name>
</gene>
<evidence type="ECO:0000256" key="1">
    <source>
        <dbReference type="ARBA" id="ARBA00023002"/>
    </source>
</evidence>
<evidence type="ECO:0000259" key="3">
    <source>
        <dbReference type="Pfam" id="PF01266"/>
    </source>
</evidence>
<dbReference type="Gene3D" id="3.30.9.10">
    <property type="entry name" value="D-Amino Acid Oxidase, subunit A, domain 2"/>
    <property type="match status" value="1"/>
</dbReference>
<dbReference type="Pfam" id="PF01266">
    <property type="entry name" value="DAO"/>
    <property type="match status" value="1"/>
</dbReference>
<keyword evidence="5" id="KW-1185">Reference proteome</keyword>
<dbReference type="GO" id="GO:0005737">
    <property type="term" value="C:cytoplasm"/>
    <property type="evidence" value="ECO:0007669"/>
    <property type="project" value="TreeGrafter"/>
</dbReference>
<sequence>MMRVVVLGAGMIGAACARELALAGCAVTVLERGRPAAATTAHGEGNVLVSDKPPGPELELARLSRRLWPGVLDGLPGAGGAEWDPKGGIVVATTEPGAEALREFAAAQRAAGVDARELDAAALAAAEPHLTTDVTAAVHYPEDAQVQPAGAATALLAHAVRLGAELRTGCEVLGAVTRGGRLTGVRTPAGTVEADAFVNAAGPWSGEVAARLGVRLDVRPRRGEILVTAPRPPTVFHKVYDADYVGAVGSGDGELQSSAVVESTRAGTILLGSSRRRVGFDDRTRPGVLSVIARKALRLFPSLAGVPVMRAYGGFRPYVADHLPVIGADPALAGLWHATGHEGAGIGLAAGTAAVLRDLLHGRAPEVGAEPFRVDRPAVRPEGAPG</sequence>
<dbReference type="SUPFAM" id="SSF51905">
    <property type="entry name" value="FAD/NAD(P)-binding domain"/>
    <property type="match status" value="1"/>
</dbReference>
<dbReference type="SUPFAM" id="SSF54373">
    <property type="entry name" value="FAD-linked reductases, C-terminal domain"/>
    <property type="match status" value="1"/>
</dbReference>
<dbReference type="EMBL" id="VCKZ01000047">
    <property type="protein sequence ID" value="TMR40675.1"/>
    <property type="molecule type" value="Genomic_DNA"/>
</dbReference>
<dbReference type="Proteomes" id="UP000305238">
    <property type="component" value="Unassembled WGS sequence"/>
</dbReference>
<reference evidence="4 5" key="1">
    <citation type="submission" date="2019-05" db="EMBL/GenBank/DDBJ databases">
        <title>Draft genome sequence of Actinomadura geliboluensis A8036.</title>
        <authorList>
            <person name="Saricaoglu S."/>
            <person name="Isik K."/>
        </authorList>
    </citation>
    <scope>NUCLEOTIDE SEQUENCE [LARGE SCALE GENOMIC DNA]</scope>
    <source>
        <strain evidence="4 5">A8036</strain>
    </source>
</reference>
<dbReference type="Gene3D" id="3.50.50.60">
    <property type="entry name" value="FAD/NAD(P)-binding domain"/>
    <property type="match status" value="1"/>
</dbReference>
<protein>
    <submittedName>
        <fullName evidence="4">FAD-binding oxidoreductase</fullName>
    </submittedName>
</protein>
<dbReference type="InterPro" id="IPR036188">
    <property type="entry name" value="FAD/NAD-bd_sf"/>
</dbReference>
<dbReference type="GO" id="GO:0016491">
    <property type="term" value="F:oxidoreductase activity"/>
    <property type="evidence" value="ECO:0007669"/>
    <property type="project" value="UniProtKB-KW"/>
</dbReference>
<evidence type="ECO:0000256" key="2">
    <source>
        <dbReference type="SAM" id="SignalP"/>
    </source>
</evidence>
<organism evidence="4 5">
    <name type="scientific">Actinomadura geliboluensis</name>
    <dbReference type="NCBI Taxonomy" id="882440"/>
    <lineage>
        <taxon>Bacteria</taxon>
        <taxon>Bacillati</taxon>
        <taxon>Actinomycetota</taxon>
        <taxon>Actinomycetes</taxon>
        <taxon>Streptosporangiales</taxon>
        <taxon>Thermomonosporaceae</taxon>
        <taxon>Actinomadura</taxon>
    </lineage>
</organism>
<evidence type="ECO:0000313" key="5">
    <source>
        <dbReference type="Proteomes" id="UP000305238"/>
    </source>
</evidence>
<keyword evidence="2" id="KW-0732">Signal</keyword>
<accession>A0A5S4H623</accession>
<feature type="signal peptide" evidence="2">
    <location>
        <begin position="1"/>
        <end position="17"/>
    </location>
</feature>
<dbReference type="AlphaFoldDB" id="A0A5S4H623"/>
<dbReference type="PANTHER" id="PTHR13847:SF287">
    <property type="entry name" value="FAD-DEPENDENT OXIDOREDUCTASE DOMAIN-CONTAINING PROTEIN 1"/>
    <property type="match status" value="1"/>
</dbReference>
<evidence type="ECO:0000313" key="4">
    <source>
        <dbReference type="EMBL" id="TMR40675.1"/>
    </source>
</evidence>
<feature type="chain" id="PRO_5038509806" evidence="2">
    <location>
        <begin position="18"/>
        <end position="386"/>
    </location>
</feature>